<dbReference type="KEGG" id="sbj:CF168_13965"/>
<dbReference type="InterPro" id="IPR016181">
    <property type="entry name" value="Acyl_CoA_acyltransferase"/>
</dbReference>
<reference evidence="2 3" key="1">
    <citation type="submission" date="2017-07" db="EMBL/GenBank/DDBJ databases">
        <title>Phenotypical and genomic characterization of a clinical isolate of Shewanella bicestrii sp. nov. producing an extended-spectrum beta-lactamase and a new oxacillinase variant.</title>
        <authorList>
            <person name="Jousset A.B."/>
            <person name="Bonnin R.A."/>
            <person name="Girlich D."/>
            <person name="Dabos L."/>
            <person name="Potron A."/>
            <person name="Dortet L."/>
            <person name="Glaser P."/>
            <person name="Naas T."/>
        </authorList>
    </citation>
    <scope>NUCLEOTIDE SEQUENCE [LARGE SCALE GENOMIC DNA]</scope>
    <source>
        <strain evidence="2 3">JAB-1</strain>
    </source>
</reference>
<sequence>MLIEGFGIKLHPLSNQYLDILRCWRNSDFVQAFMQQKVSITLEMQIEWFSTLDKEKNHYFIIEYENILVGCCNIKNIDDLGVGEGGVFLCAEEFLNGMVASKAVFLMYDWAFKNNIISSAKSEILLENKRAIRFNKMLGFSIEIKESIVQGFLNKESFYNQYHRFYKILNQQE</sequence>
<dbReference type="EMBL" id="CP022358">
    <property type="protein sequence ID" value="ASK69870.1"/>
    <property type="molecule type" value="Genomic_DNA"/>
</dbReference>
<dbReference type="PROSITE" id="PS51186">
    <property type="entry name" value="GNAT"/>
    <property type="match status" value="1"/>
</dbReference>
<proteinExistence type="predicted"/>
<organism evidence="2 3">
    <name type="scientific">Shewanella bicestrii</name>
    <dbReference type="NCBI Taxonomy" id="2018305"/>
    <lineage>
        <taxon>Bacteria</taxon>
        <taxon>Pseudomonadati</taxon>
        <taxon>Pseudomonadota</taxon>
        <taxon>Gammaproteobacteria</taxon>
        <taxon>Alteromonadales</taxon>
        <taxon>Shewanellaceae</taxon>
        <taxon>Shewanella</taxon>
    </lineage>
</organism>
<evidence type="ECO:0000313" key="2">
    <source>
        <dbReference type="EMBL" id="ASK69870.1"/>
    </source>
</evidence>
<accession>A0A220UPD5</accession>
<dbReference type="Pfam" id="PF00583">
    <property type="entry name" value="Acetyltransf_1"/>
    <property type="match status" value="1"/>
</dbReference>
<evidence type="ECO:0000313" key="3">
    <source>
        <dbReference type="Proteomes" id="UP000198367"/>
    </source>
</evidence>
<dbReference type="Gene3D" id="3.40.630.30">
    <property type="match status" value="1"/>
</dbReference>
<gene>
    <name evidence="2" type="ORF">CF168_13965</name>
</gene>
<dbReference type="SUPFAM" id="SSF55729">
    <property type="entry name" value="Acyl-CoA N-acyltransferases (Nat)"/>
    <property type="match status" value="1"/>
</dbReference>
<dbReference type="PANTHER" id="PTHR43415">
    <property type="entry name" value="SPERMIDINE N(1)-ACETYLTRANSFERASE"/>
    <property type="match status" value="1"/>
</dbReference>
<dbReference type="Proteomes" id="UP000198367">
    <property type="component" value="Chromosome"/>
</dbReference>
<dbReference type="PANTHER" id="PTHR43415:SF3">
    <property type="entry name" value="GNAT-FAMILY ACETYLTRANSFERASE"/>
    <property type="match status" value="1"/>
</dbReference>
<dbReference type="RefSeq" id="WP_089068170.1">
    <property type="nucleotide sequence ID" value="NZ_CP022358.1"/>
</dbReference>
<protein>
    <recommendedName>
        <fullName evidence="1">N-acetyltransferase domain-containing protein</fullName>
    </recommendedName>
</protein>
<dbReference type="AlphaFoldDB" id="A0A220UPD5"/>
<dbReference type="GO" id="GO:0016747">
    <property type="term" value="F:acyltransferase activity, transferring groups other than amino-acyl groups"/>
    <property type="evidence" value="ECO:0007669"/>
    <property type="project" value="InterPro"/>
</dbReference>
<dbReference type="InterPro" id="IPR000182">
    <property type="entry name" value="GNAT_dom"/>
</dbReference>
<name>A0A220UPD5_9GAMM</name>
<feature type="domain" description="N-acetyltransferase" evidence="1">
    <location>
        <begin position="8"/>
        <end position="172"/>
    </location>
</feature>
<evidence type="ECO:0000259" key="1">
    <source>
        <dbReference type="PROSITE" id="PS51186"/>
    </source>
</evidence>
<keyword evidence="3" id="KW-1185">Reference proteome</keyword>